<comment type="caution">
    <text evidence="3">The sequence shown here is derived from an EMBL/GenBank/DDBJ whole genome shotgun (WGS) entry which is preliminary data.</text>
</comment>
<dbReference type="AlphaFoldDB" id="A0AA40IBS1"/>
<evidence type="ECO:0000256" key="2">
    <source>
        <dbReference type="SAM" id="MobiDB-lite"/>
    </source>
</evidence>
<accession>A0AA40IBS1</accession>
<feature type="coiled-coil region" evidence="1">
    <location>
        <begin position="42"/>
        <end position="111"/>
    </location>
</feature>
<proteinExistence type="predicted"/>
<evidence type="ECO:0000313" key="4">
    <source>
        <dbReference type="Proteomes" id="UP001177744"/>
    </source>
</evidence>
<sequence length="198" mass="23117">MGRQKSNPQRKEKEKSPEKELNEFEASSLSEIEFRVMVIRMFIQLDDKYTQLNDKYTELNENYKELNENVTNMKRNQEEMKNDIAAIKNTMEGLKSRLEEAEDHISELEDKSELKPTVANLLDLMDNQWSADHPLCYQFGSNMMYPGIQIWVLGRLWRGTGTKLGAKIQDHKITSNHRTQIKAPPTWKETTFFLGCPS</sequence>
<protein>
    <submittedName>
        <fullName evidence="3">Uncharacterized protein</fullName>
    </submittedName>
</protein>
<evidence type="ECO:0000256" key="1">
    <source>
        <dbReference type="SAM" id="Coils"/>
    </source>
</evidence>
<organism evidence="3 4">
    <name type="scientific">Cnephaeus nilssonii</name>
    <name type="common">Northern bat</name>
    <name type="synonym">Eptesicus nilssonii</name>
    <dbReference type="NCBI Taxonomy" id="3371016"/>
    <lineage>
        <taxon>Eukaryota</taxon>
        <taxon>Metazoa</taxon>
        <taxon>Chordata</taxon>
        <taxon>Craniata</taxon>
        <taxon>Vertebrata</taxon>
        <taxon>Euteleostomi</taxon>
        <taxon>Mammalia</taxon>
        <taxon>Eutheria</taxon>
        <taxon>Laurasiatheria</taxon>
        <taxon>Chiroptera</taxon>
        <taxon>Yangochiroptera</taxon>
        <taxon>Vespertilionidae</taxon>
        <taxon>Cnephaeus</taxon>
    </lineage>
</organism>
<dbReference type="EMBL" id="JAULJE010000001">
    <property type="protein sequence ID" value="KAK1346698.1"/>
    <property type="molecule type" value="Genomic_DNA"/>
</dbReference>
<evidence type="ECO:0000313" key="3">
    <source>
        <dbReference type="EMBL" id="KAK1346698.1"/>
    </source>
</evidence>
<feature type="region of interest" description="Disordered" evidence="2">
    <location>
        <begin position="1"/>
        <end position="24"/>
    </location>
</feature>
<dbReference type="Proteomes" id="UP001177744">
    <property type="component" value="Unassembled WGS sequence"/>
</dbReference>
<feature type="compositionally biased region" description="Basic and acidic residues" evidence="2">
    <location>
        <begin position="9"/>
        <end position="22"/>
    </location>
</feature>
<keyword evidence="4" id="KW-1185">Reference proteome</keyword>
<reference evidence="3" key="1">
    <citation type="submission" date="2023-06" db="EMBL/GenBank/DDBJ databases">
        <title>Reference genome for the Northern bat (Eptesicus nilssonii), a most northern bat species.</title>
        <authorList>
            <person name="Laine V.N."/>
            <person name="Pulliainen A.T."/>
            <person name="Lilley T.M."/>
        </authorList>
    </citation>
    <scope>NUCLEOTIDE SEQUENCE</scope>
    <source>
        <strain evidence="3">BLF_Eptnil</strain>
        <tissue evidence="3">Kidney</tissue>
    </source>
</reference>
<gene>
    <name evidence="3" type="ORF">QTO34_000558</name>
</gene>
<keyword evidence="1" id="KW-0175">Coiled coil</keyword>
<dbReference type="Gene3D" id="1.20.5.340">
    <property type="match status" value="1"/>
</dbReference>
<name>A0AA40IBS1_CNENI</name>